<dbReference type="Pfam" id="PF00534">
    <property type="entry name" value="Glycos_transf_1"/>
    <property type="match status" value="1"/>
</dbReference>
<organism evidence="4 5">
    <name type="scientific">Leptospira semungkisensis</name>
    <dbReference type="NCBI Taxonomy" id="2484985"/>
    <lineage>
        <taxon>Bacteria</taxon>
        <taxon>Pseudomonadati</taxon>
        <taxon>Spirochaetota</taxon>
        <taxon>Spirochaetia</taxon>
        <taxon>Leptospirales</taxon>
        <taxon>Leptospiraceae</taxon>
        <taxon>Leptospira</taxon>
    </lineage>
</organism>
<keyword evidence="1 4" id="KW-0808">Transferase</keyword>
<accession>A0A4R9FRX0</accession>
<dbReference type="PANTHER" id="PTHR46401:SF2">
    <property type="entry name" value="GLYCOSYLTRANSFERASE WBBK-RELATED"/>
    <property type="match status" value="1"/>
</dbReference>
<gene>
    <name evidence="4" type="ORF">EHO59_11740</name>
</gene>
<evidence type="ECO:0000313" key="5">
    <source>
        <dbReference type="Proteomes" id="UP000297453"/>
    </source>
</evidence>
<evidence type="ECO:0000259" key="2">
    <source>
        <dbReference type="Pfam" id="PF00534"/>
    </source>
</evidence>
<dbReference type="Pfam" id="PF13439">
    <property type="entry name" value="Glyco_transf_4"/>
    <property type="match status" value="1"/>
</dbReference>
<reference evidence="4" key="1">
    <citation type="journal article" date="2019" name="PLoS Negl. Trop. Dis.">
        <title>Revisiting the worldwide diversity of Leptospira species in the environment.</title>
        <authorList>
            <person name="Vincent A.T."/>
            <person name="Schiettekatte O."/>
            <person name="Bourhy P."/>
            <person name="Veyrier F.J."/>
            <person name="Picardeau M."/>
        </authorList>
    </citation>
    <scope>NUCLEOTIDE SEQUENCE [LARGE SCALE GENOMIC DNA]</scope>
    <source>
        <strain evidence="4">SSS9</strain>
    </source>
</reference>
<feature type="domain" description="Glycosyltransferase subfamily 4-like N-terminal" evidence="3">
    <location>
        <begin position="26"/>
        <end position="188"/>
    </location>
</feature>
<dbReference type="EMBL" id="RQEP01000018">
    <property type="protein sequence ID" value="TGK00617.1"/>
    <property type="molecule type" value="Genomic_DNA"/>
</dbReference>
<name>A0A4R9FRX0_9LEPT</name>
<dbReference type="RefSeq" id="WP_135588214.1">
    <property type="nucleotide sequence ID" value="NZ_RQEP01000018.1"/>
</dbReference>
<dbReference type="GO" id="GO:0009103">
    <property type="term" value="P:lipopolysaccharide biosynthetic process"/>
    <property type="evidence" value="ECO:0007669"/>
    <property type="project" value="TreeGrafter"/>
</dbReference>
<dbReference type="Proteomes" id="UP000297453">
    <property type="component" value="Unassembled WGS sequence"/>
</dbReference>
<dbReference type="SUPFAM" id="SSF53756">
    <property type="entry name" value="UDP-Glycosyltransferase/glycogen phosphorylase"/>
    <property type="match status" value="1"/>
</dbReference>
<protein>
    <submittedName>
        <fullName evidence="4">Glycosyltransferase family 1 protein</fullName>
    </submittedName>
</protein>
<dbReference type="Gene3D" id="3.40.50.2000">
    <property type="entry name" value="Glycogen Phosphorylase B"/>
    <property type="match status" value="2"/>
</dbReference>
<keyword evidence="5" id="KW-1185">Reference proteome</keyword>
<dbReference type="InterPro" id="IPR001296">
    <property type="entry name" value="Glyco_trans_1"/>
</dbReference>
<dbReference type="PANTHER" id="PTHR46401">
    <property type="entry name" value="GLYCOSYLTRANSFERASE WBBK-RELATED"/>
    <property type="match status" value="1"/>
</dbReference>
<dbReference type="InterPro" id="IPR028098">
    <property type="entry name" value="Glyco_trans_4-like_N"/>
</dbReference>
<dbReference type="OrthoDB" id="9797829at2"/>
<dbReference type="GO" id="GO:0016757">
    <property type="term" value="F:glycosyltransferase activity"/>
    <property type="evidence" value="ECO:0007669"/>
    <property type="project" value="InterPro"/>
</dbReference>
<feature type="domain" description="Glycosyl transferase family 1" evidence="2">
    <location>
        <begin position="200"/>
        <end position="350"/>
    </location>
</feature>
<dbReference type="CDD" id="cd03809">
    <property type="entry name" value="GT4_MtfB-like"/>
    <property type="match status" value="1"/>
</dbReference>
<evidence type="ECO:0000256" key="1">
    <source>
        <dbReference type="ARBA" id="ARBA00022679"/>
    </source>
</evidence>
<evidence type="ECO:0000259" key="3">
    <source>
        <dbReference type="Pfam" id="PF13439"/>
    </source>
</evidence>
<comment type="caution">
    <text evidence="4">The sequence shown here is derived from an EMBL/GenBank/DDBJ whole genome shotgun (WGS) entry which is preliminary data.</text>
</comment>
<dbReference type="AlphaFoldDB" id="A0A4R9FRX0"/>
<evidence type="ECO:0000313" key="4">
    <source>
        <dbReference type="EMBL" id="TGK00617.1"/>
    </source>
</evidence>
<proteinExistence type="predicted"/>
<sequence length="381" mass="44464">MREKKSKTHKVFRIAVDARPLSTPVSGVGKLIESVLKGFSSDKDFEFLLFSHRPIHEGYSELLKNSNIKTVIGEGAFAKKGGIYFALYLPFQIRKFEIDLFWGTQQVFPLFLPNKIPGVLTYHDFVAYRFPETMRPIARLQQLFYLRRSIQRANFVLANSEFTARELQKYYSYPKEKIEIVYPGYSTKEIVKRRSAPTERTKKLPKNFFLTVSTLEPRKNYQILWKAYQALKKENPKFPGVWVHAGKAGWESPEFLQEFQEAAQAQRLHWIDSATEEELQYLYSNANLFLFPSIYEGFGIPLLEALAYSLPCMVSDLEVFREIGGDSCLYLSPDSETEWKNSILEYYKKPRKFKKPNLKKFERTVSAEKTKKIFSKLLKLK</sequence>